<dbReference type="InterPro" id="IPR018635">
    <property type="entry name" value="UPF0319"/>
</dbReference>
<dbReference type="RefSeq" id="WP_376864420.1">
    <property type="nucleotide sequence ID" value="NZ_JBHRYB010000001.1"/>
</dbReference>
<keyword evidence="5" id="KW-1185">Reference proteome</keyword>
<dbReference type="EMBL" id="JBHRYB010000001">
    <property type="protein sequence ID" value="MFC3678875.1"/>
    <property type="molecule type" value="Genomic_DNA"/>
</dbReference>
<comment type="caution">
    <text evidence="4">The sequence shown here is derived from an EMBL/GenBank/DDBJ whole genome shotgun (WGS) entry which is preliminary data.</text>
</comment>
<gene>
    <name evidence="4" type="ORF">ACFOMG_01955</name>
</gene>
<feature type="chain" id="PRO_5045101774" evidence="3">
    <location>
        <begin position="21"/>
        <end position="177"/>
    </location>
</feature>
<dbReference type="Pfam" id="PF09829">
    <property type="entry name" value="DUF2057"/>
    <property type="match status" value="1"/>
</dbReference>
<proteinExistence type="inferred from homology"/>
<evidence type="ECO:0000256" key="3">
    <source>
        <dbReference type="SAM" id="SignalP"/>
    </source>
</evidence>
<evidence type="ECO:0000313" key="4">
    <source>
        <dbReference type="EMBL" id="MFC3678875.1"/>
    </source>
</evidence>
<organism evidence="4 5">
    <name type="scientific">Bacterioplanoides pacificum</name>
    <dbReference type="NCBI Taxonomy" id="1171596"/>
    <lineage>
        <taxon>Bacteria</taxon>
        <taxon>Pseudomonadati</taxon>
        <taxon>Pseudomonadota</taxon>
        <taxon>Gammaproteobacteria</taxon>
        <taxon>Oceanospirillales</taxon>
        <taxon>Oceanospirillaceae</taxon>
        <taxon>Bacterioplanoides</taxon>
    </lineage>
</organism>
<protein>
    <submittedName>
        <fullName evidence="4">DUF2057 family protein</fullName>
    </submittedName>
</protein>
<dbReference type="Proteomes" id="UP001595722">
    <property type="component" value="Unassembled WGS sequence"/>
</dbReference>
<comment type="similarity">
    <text evidence="1">Belongs to the UPF0319 family.</text>
</comment>
<evidence type="ECO:0000313" key="5">
    <source>
        <dbReference type="Proteomes" id="UP001595722"/>
    </source>
</evidence>
<dbReference type="PANTHER" id="PTHR38108">
    <property type="entry name" value="UPF0319 PROTEIN YCCT"/>
    <property type="match status" value="1"/>
</dbReference>
<evidence type="ECO:0000256" key="1">
    <source>
        <dbReference type="ARBA" id="ARBA00008490"/>
    </source>
</evidence>
<accession>A0ABV7VMX0</accession>
<feature type="signal peptide" evidence="3">
    <location>
        <begin position="1"/>
        <end position="20"/>
    </location>
</feature>
<sequence length="177" mass="20296">MIRFLISCLVISAISWSCYAETRVSLTLPAALELMAVDQQPVNSPSLVSGSYQQPIAVGTHRLTVKYLQNWNNNDDGGQLFESERLVIDHHFLPGKNYQLTIPPLNNAWQAEAFARQPTIWLSENSEKVATAFTAEQAQQREKKQPESVRLKQMKLLWQQASPAEQRRFRHWLNHPD</sequence>
<evidence type="ECO:0000256" key="2">
    <source>
        <dbReference type="ARBA" id="ARBA00022729"/>
    </source>
</evidence>
<keyword evidence="2 3" id="KW-0732">Signal</keyword>
<dbReference type="PANTHER" id="PTHR38108:SF1">
    <property type="entry name" value="UPF0319 PROTEIN YCCT"/>
    <property type="match status" value="1"/>
</dbReference>
<reference evidence="5" key="1">
    <citation type="journal article" date="2019" name="Int. J. Syst. Evol. Microbiol.">
        <title>The Global Catalogue of Microorganisms (GCM) 10K type strain sequencing project: providing services to taxonomists for standard genome sequencing and annotation.</title>
        <authorList>
            <consortium name="The Broad Institute Genomics Platform"/>
            <consortium name="The Broad Institute Genome Sequencing Center for Infectious Disease"/>
            <person name="Wu L."/>
            <person name="Ma J."/>
        </authorList>
    </citation>
    <scope>NUCLEOTIDE SEQUENCE [LARGE SCALE GENOMIC DNA]</scope>
    <source>
        <strain evidence="5">KCTC 42424</strain>
    </source>
</reference>
<name>A0ABV7VMX0_9GAMM</name>